<evidence type="ECO:0000256" key="4">
    <source>
        <dbReference type="ARBA" id="ARBA00022692"/>
    </source>
</evidence>
<feature type="transmembrane region" description="Helical" evidence="9">
    <location>
        <begin position="334"/>
        <end position="355"/>
    </location>
</feature>
<dbReference type="AlphaFoldDB" id="A0A9W9G0G5"/>
<dbReference type="InterPro" id="IPR036259">
    <property type="entry name" value="MFS_trans_sf"/>
</dbReference>
<feature type="transmembrane region" description="Helical" evidence="9">
    <location>
        <begin position="472"/>
        <end position="490"/>
    </location>
</feature>
<dbReference type="Gene3D" id="1.20.1250.20">
    <property type="entry name" value="MFS general substrate transporter like domains"/>
    <property type="match status" value="1"/>
</dbReference>
<dbReference type="GeneID" id="81353972"/>
<protein>
    <recommendedName>
        <fullName evidence="10">Major facilitator superfamily (MFS) profile domain-containing protein</fullName>
    </recommendedName>
</protein>
<evidence type="ECO:0000259" key="10">
    <source>
        <dbReference type="PROSITE" id="PS50850"/>
    </source>
</evidence>
<dbReference type="InterPro" id="IPR050814">
    <property type="entry name" value="Myo-inositol_Transporter"/>
</dbReference>
<gene>
    <name evidence="11" type="ORF">N7532_002499</name>
</gene>
<keyword evidence="5 9" id="KW-1133">Transmembrane helix</keyword>
<comment type="caution">
    <text evidence="11">The sequence shown here is derived from an EMBL/GenBank/DDBJ whole genome shotgun (WGS) entry which is preliminary data.</text>
</comment>
<evidence type="ECO:0000256" key="9">
    <source>
        <dbReference type="SAM" id="Phobius"/>
    </source>
</evidence>
<feature type="transmembrane region" description="Helical" evidence="9">
    <location>
        <begin position="90"/>
        <end position="110"/>
    </location>
</feature>
<reference evidence="11" key="1">
    <citation type="submission" date="2022-11" db="EMBL/GenBank/DDBJ databases">
        <authorList>
            <person name="Petersen C."/>
        </authorList>
    </citation>
    <scope>NUCLEOTIDE SEQUENCE</scope>
    <source>
        <strain evidence="11">IBT 30761</strain>
    </source>
</reference>
<dbReference type="GO" id="GO:0016020">
    <property type="term" value="C:membrane"/>
    <property type="evidence" value="ECO:0007669"/>
    <property type="project" value="UniProtKB-SubCell"/>
</dbReference>
<feature type="transmembrane region" description="Helical" evidence="9">
    <location>
        <begin position="439"/>
        <end position="460"/>
    </location>
</feature>
<accession>A0A9W9G0G5</accession>
<evidence type="ECO:0000256" key="8">
    <source>
        <dbReference type="RuleBase" id="RU003346"/>
    </source>
</evidence>
<feature type="transmembrane region" description="Helical" evidence="9">
    <location>
        <begin position="362"/>
        <end position="385"/>
    </location>
</feature>
<keyword evidence="3 8" id="KW-0813">Transport</keyword>
<name>A0A9W9G0G5_9EURO</name>
<dbReference type="Proteomes" id="UP001149074">
    <property type="component" value="Unassembled WGS sequence"/>
</dbReference>
<evidence type="ECO:0000256" key="3">
    <source>
        <dbReference type="ARBA" id="ARBA00022448"/>
    </source>
</evidence>
<comment type="catalytic activity">
    <reaction evidence="7">
        <text>myo-inositol(out) + H(+)(out) = myo-inositol(in) + H(+)(in)</text>
        <dbReference type="Rhea" id="RHEA:60364"/>
        <dbReference type="ChEBI" id="CHEBI:15378"/>
        <dbReference type="ChEBI" id="CHEBI:17268"/>
    </reaction>
</comment>
<dbReference type="EMBL" id="JAPQKI010000003">
    <property type="protein sequence ID" value="KAJ5109854.1"/>
    <property type="molecule type" value="Genomic_DNA"/>
</dbReference>
<feature type="transmembrane region" description="Helical" evidence="9">
    <location>
        <begin position="298"/>
        <end position="322"/>
    </location>
</feature>
<feature type="transmembrane region" description="Helical" evidence="9">
    <location>
        <begin position="205"/>
        <end position="227"/>
    </location>
</feature>
<dbReference type="InterPro" id="IPR005829">
    <property type="entry name" value="Sugar_transporter_CS"/>
</dbReference>
<keyword evidence="6 9" id="KW-0472">Membrane</keyword>
<evidence type="ECO:0000256" key="6">
    <source>
        <dbReference type="ARBA" id="ARBA00023136"/>
    </source>
</evidence>
<dbReference type="InterPro" id="IPR020846">
    <property type="entry name" value="MFS_dom"/>
</dbReference>
<proteinExistence type="inferred from homology"/>
<feature type="transmembrane region" description="Helical" evidence="9">
    <location>
        <begin position="46"/>
        <end position="70"/>
    </location>
</feature>
<dbReference type="OrthoDB" id="6339427at2759"/>
<evidence type="ECO:0000313" key="12">
    <source>
        <dbReference type="Proteomes" id="UP001149074"/>
    </source>
</evidence>
<dbReference type="PRINTS" id="PR00171">
    <property type="entry name" value="SUGRTRNSPORT"/>
</dbReference>
<dbReference type="PANTHER" id="PTHR48020:SF22">
    <property type="entry name" value="MAJOR FACILITATOR SUPERFAMILY (MFS) PROFILE DOMAIN-CONTAINING PROTEIN-RELATED"/>
    <property type="match status" value="1"/>
</dbReference>
<evidence type="ECO:0000256" key="1">
    <source>
        <dbReference type="ARBA" id="ARBA00004141"/>
    </source>
</evidence>
<feature type="transmembrane region" description="Helical" evidence="9">
    <location>
        <begin position="146"/>
        <end position="165"/>
    </location>
</feature>
<organism evidence="11 12">
    <name type="scientific">Penicillium argentinense</name>
    <dbReference type="NCBI Taxonomy" id="1131581"/>
    <lineage>
        <taxon>Eukaryota</taxon>
        <taxon>Fungi</taxon>
        <taxon>Dikarya</taxon>
        <taxon>Ascomycota</taxon>
        <taxon>Pezizomycotina</taxon>
        <taxon>Eurotiomycetes</taxon>
        <taxon>Eurotiomycetidae</taxon>
        <taxon>Eurotiales</taxon>
        <taxon>Aspergillaceae</taxon>
        <taxon>Penicillium</taxon>
    </lineage>
</organism>
<dbReference type="PROSITE" id="PS00217">
    <property type="entry name" value="SUGAR_TRANSPORT_2"/>
    <property type="match status" value="1"/>
</dbReference>
<dbReference type="FunFam" id="1.20.1250.20:FF:000073">
    <property type="entry name" value="MFS myo-inositol transporter, putative"/>
    <property type="match status" value="1"/>
</dbReference>
<keyword evidence="12" id="KW-1185">Reference proteome</keyword>
<feature type="transmembrane region" description="Helical" evidence="9">
    <location>
        <begin position="177"/>
        <end position="199"/>
    </location>
</feature>
<comment type="subcellular location">
    <subcellularLocation>
        <location evidence="1">Membrane</location>
        <topology evidence="1">Multi-pass membrane protein</topology>
    </subcellularLocation>
</comment>
<sequence>MSSGKDDAEPSKESVEEIEHIKLEQLDCEKDQSELSGIEATAASKAAWLISVVVSIGGLLFGYDTGYISAVLVTIGESLGHTLSSSEQEMVTSLTSGGALVGAVAAGLTADRFGRRWPIWGSCFFFVIGTVLQTAAYSVAQFATGRFVVGLGVGGAAMIVPLYIGELAPAQYRGRMVAFNNMSVTFGQLLASALGAGFAEVKGEAWRATVGIGAAPALILAGLLILCPESPRQLVSHGKREEAEAVLLRIYPSSTALQREAKIRSIELSLHESTDSMTEESLWTTFKRIFTTPSTGRAVLTACVIMAISQLGGFNTLMYYAATLFSIVGFENSAAVGITVSATNFVFSIVNLVLVDKFGRRLILMTTVLGMALCMMVVVIAFRYIPVNLDTLEVESNNVGWPGTVVLVMIILYVACYSSGVATIAWIGTELIPLEVRAVGTMMNTVTCWGTNIIISSTFLSMMKAWTPSGAFGFYMAICFFGWLFIIFFYPECKGMPLEAVREVFNNGFGVGYSKQWQKEHKHDRKVTTIAIGH</sequence>
<dbReference type="Pfam" id="PF00083">
    <property type="entry name" value="Sugar_tr"/>
    <property type="match status" value="1"/>
</dbReference>
<feature type="transmembrane region" description="Helical" evidence="9">
    <location>
        <begin position="117"/>
        <end position="140"/>
    </location>
</feature>
<dbReference type="GO" id="GO:1904679">
    <property type="term" value="P:myo-inositol import across plasma membrane"/>
    <property type="evidence" value="ECO:0007669"/>
    <property type="project" value="TreeGrafter"/>
</dbReference>
<keyword evidence="4 9" id="KW-0812">Transmembrane</keyword>
<dbReference type="PANTHER" id="PTHR48020">
    <property type="entry name" value="PROTON MYO-INOSITOL COTRANSPORTER"/>
    <property type="match status" value="1"/>
</dbReference>
<dbReference type="RefSeq" id="XP_056477965.1">
    <property type="nucleotide sequence ID" value="XM_056614993.1"/>
</dbReference>
<reference evidence="11" key="2">
    <citation type="journal article" date="2023" name="IMA Fungus">
        <title>Comparative genomic study of the Penicillium genus elucidates a diverse pangenome and 15 lateral gene transfer events.</title>
        <authorList>
            <person name="Petersen C."/>
            <person name="Sorensen T."/>
            <person name="Nielsen M.R."/>
            <person name="Sondergaard T.E."/>
            <person name="Sorensen J.L."/>
            <person name="Fitzpatrick D.A."/>
            <person name="Frisvad J.C."/>
            <person name="Nielsen K.L."/>
        </authorList>
    </citation>
    <scope>NUCLEOTIDE SEQUENCE</scope>
    <source>
        <strain evidence="11">IBT 30761</strain>
    </source>
</reference>
<dbReference type="InterPro" id="IPR005828">
    <property type="entry name" value="MFS_sugar_transport-like"/>
</dbReference>
<dbReference type="PROSITE" id="PS00216">
    <property type="entry name" value="SUGAR_TRANSPORT_1"/>
    <property type="match status" value="1"/>
</dbReference>
<evidence type="ECO:0000313" key="11">
    <source>
        <dbReference type="EMBL" id="KAJ5109854.1"/>
    </source>
</evidence>
<evidence type="ECO:0000256" key="2">
    <source>
        <dbReference type="ARBA" id="ARBA00010992"/>
    </source>
</evidence>
<dbReference type="InterPro" id="IPR003663">
    <property type="entry name" value="Sugar/inositol_transpt"/>
</dbReference>
<comment type="similarity">
    <text evidence="2 8">Belongs to the major facilitator superfamily. Sugar transporter (TC 2.A.1.1) family.</text>
</comment>
<dbReference type="PROSITE" id="PS50850">
    <property type="entry name" value="MFS"/>
    <property type="match status" value="1"/>
</dbReference>
<dbReference type="NCBIfam" id="TIGR00879">
    <property type="entry name" value="SP"/>
    <property type="match status" value="1"/>
</dbReference>
<feature type="domain" description="Major facilitator superfamily (MFS) profile" evidence="10">
    <location>
        <begin position="50"/>
        <end position="494"/>
    </location>
</feature>
<evidence type="ECO:0000256" key="7">
    <source>
        <dbReference type="ARBA" id="ARBA00049119"/>
    </source>
</evidence>
<evidence type="ECO:0000256" key="5">
    <source>
        <dbReference type="ARBA" id="ARBA00022989"/>
    </source>
</evidence>
<dbReference type="SUPFAM" id="SSF103473">
    <property type="entry name" value="MFS general substrate transporter"/>
    <property type="match status" value="1"/>
</dbReference>
<feature type="transmembrane region" description="Helical" evidence="9">
    <location>
        <begin position="405"/>
        <end position="427"/>
    </location>
</feature>
<dbReference type="GO" id="GO:0005366">
    <property type="term" value="F:myo-inositol:proton symporter activity"/>
    <property type="evidence" value="ECO:0007669"/>
    <property type="project" value="TreeGrafter"/>
</dbReference>